<feature type="domain" description="DUF1618" evidence="1">
    <location>
        <begin position="39"/>
        <end position="176"/>
    </location>
</feature>
<dbReference type="PANTHER" id="PTHR33074">
    <property type="entry name" value="EXPRESSED PROTEIN-RELATED"/>
    <property type="match status" value="1"/>
</dbReference>
<name>A0A3L6S0P0_PANMI</name>
<protein>
    <recommendedName>
        <fullName evidence="1">DUF1618 domain-containing protein</fullName>
    </recommendedName>
</protein>
<dbReference type="AlphaFoldDB" id="A0A3L6S0P0"/>
<dbReference type="OrthoDB" id="693254at2759"/>
<evidence type="ECO:0000313" key="3">
    <source>
        <dbReference type="Proteomes" id="UP000275267"/>
    </source>
</evidence>
<reference evidence="3" key="1">
    <citation type="journal article" date="2019" name="Nat. Commun.">
        <title>The genome of broomcorn millet.</title>
        <authorList>
            <person name="Zou C."/>
            <person name="Miki D."/>
            <person name="Li D."/>
            <person name="Tang Q."/>
            <person name="Xiao L."/>
            <person name="Rajput S."/>
            <person name="Deng P."/>
            <person name="Jia W."/>
            <person name="Huang R."/>
            <person name="Zhang M."/>
            <person name="Sun Y."/>
            <person name="Hu J."/>
            <person name="Fu X."/>
            <person name="Schnable P.S."/>
            <person name="Li F."/>
            <person name="Zhang H."/>
            <person name="Feng B."/>
            <person name="Zhu X."/>
            <person name="Liu R."/>
            <person name="Schnable J.C."/>
            <person name="Zhu J.-K."/>
            <person name="Zhang H."/>
        </authorList>
    </citation>
    <scope>NUCLEOTIDE SEQUENCE [LARGE SCALE GENOMIC DNA]</scope>
</reference>
<evidence type="ECO:0000313" key="2">
    <source>
        <dbReference type="EMBL" id="RLN12724.1"/>
    </source>
</evidence>
<dbReference type="Proteomes" id="UP000275267">
    <property type="component" value="Unassembled WGS sequence"/>
</dbReference>
<accession>A0A3L6S0P0</accession>
<organism evidence="2 3">
    <name type="scientific">Panicum miliaceum</name>
    <name type="common">Proso millet</name>
    <name type="synonym">Broomcorn millet</name>
    <dbReference type="NCBI Taxonomy" id="4540"/>
    <lineage>
        <taxon>Eukaryota</taxon>
        <taxon>Viridiplantae</taxon>
        <taxon>Streptophyta</taxon>
        <taxon>Embryophyta</taxon>
        <taxon>Tracheophyta</taxon>
        <taxon>Spermatophyta</taxon>
        <taxon>Magnoliopsida</taxon>
        <taxon>Liliopsida</taxon>
        <taxon>Poales</taxon>
        <taxon>Poaceae</taxon>
        <taxon>PACMAD clade</taxon>
        <taxon>Panicoideae</taxon>
        <taxon>Panicodae</taxon>
        <taxon>Paniceae</taxon>
        <taxon>Panicinae</taxon>
        <taxon>Panicum</taxon>
        <taxon>Panicum sect. Panicum</taxon>
    </lineage>
</organism>
<proteinExistence type="predicted"/>
<dbReference type="InterPro" id="IPR011676">
    <property type="entry name" value="DUF1618"/>
</dbReference>
<keyword evidence="3" id="KW-1185">Reference proteome</keyword>
<dbReference type="Pfam" id="PF07762">
    <property type="entry name" value="DUF1618"/>
    <property type="match status" value="1"/>
</dbReference>
<evidence type="ECO:0000259" key="1">
    <source>
        <dbReference type="Pfam" id="PF07762"/>
    </source>
</evidence>
<sequence>MQKEVVLFLPVDDNDRRPPTYSSFRADMVLAVSTTSLCWVDLRTGILICDNIDMLAAGTTEDALVFRFIPLPDECAMTPNPLYWSRLAEEYRTMSCLYPETIKFVCMDSYTQDHPLEKSMLTTWTLHSPLTEHWHWCKETTVCLGDLLDDLPILKDNMRLLVPSRPVISMDRSIVVTHLIVTGFESKHDQGQWEATALYKLSIDSNGATVLEIPSAGSQVLPYSQIFSCYIQEVLTLSIYSALF</sequence>
<comment type="caution">
    <text evidence="2">The sequence shown here is derived from an EMBL/GenBank/DDBJ whole genome shotgun (WGS) entry which is preliminary data.</text>
</comment>
<gene>
    <name evidence="2" type="ORF">C2845_PM09G21780</name>
</gene>
<dbReference type="EMBL" id="PQIB02000006">
    <property type="protein sequence ID" value="RLN12724.1"/>
    <property type="molecule type" value="Genomic_DNA"/>
</dbReference>